<gene>
    <name evidence="1" type="ORF">BZG01_16480</name>
</gene>
<evidence type="ECO:0000313" key="2">
    <source>
        <dbReference type="Proteomes" id="UP000233618"/>
    </source>
</evidence>
<organism evidence="1 2">
    <name type="scientific">Labilibaculum manganireducens</name>
    <dbReference type="NCBI Taxonomy" id="1940525"/>
    <lineage>
        <taxon>Bacteria</taxon>
        <taxon>Pseudomonadati</taxon>
        <taxon>Bacteroidota</taxon>
        <taxon>Bacteroidia</taxon>
        <taxon>Marinilabiliales</taxon>
        <taxon>Marinifilaceae</taxon>
        <taxon>Labilibaculum</taxon>
    </lineage>
</organism>
<sequence>MYSMESLVSGFKYFLSLVWYADILFTQYPDLKQAYSLTHNLRVILTQTKNNSLAHAKVG</sequence>
<name>A0A2N3HY46_9BACT</name>
<accession>A0A2N3HY46</accession>
<dbReference type="EMBL" id="MVDE01000031">
    <property type="protein sequence ID" value="PKQ62979.1"/>
    <property type="molecule type" value="Genomic_DNA"/>
</dbReference>
<keyword evidence="2" id="KW-1185">Reference proteome</keyword>
<reference evidence="1 2" key="1">
    <citation type="journal article" date="2017" name="Front. Microbiol.">
        <title>Labilibaculum manganireducens gen. nov., sp. nov. and Labilibaculum filiforme sp. nov., Novel Bacteroidetes Isolated from Subsurface Sediments of the Baltic Sea.</title>
        <authorList>
            <person name="Vandieken V."/>
            <person name="Marshall I.P."/>
            <person name="Niemann H."/>
            <person name="Engelen B."/>
            <person name="Cypionka H."/>
        </authorList>
    </citation>
    <scope>NUCLEOTIDE SEQUENCE [LARGE SCALE GENOMIC DNA]</scope>
    <source>
        <strain evidence="1 2">59.10-2M</strain>
    </source>
</reference>
<dbReference type="Proteomes" id="UP000233618">
    <property type="component" value="Unassembled WGS sequence"/>
</dbReference>
<comment type="caution">
    <text evidence="1">The sequence shown here is derived from an EMBL/GenBank/DDBJ whole genome shotgun (WGS) entry which is preliminary data.</text>
</comment>
<proteinExistence type="predicted"/>
<protein>
    <submittedName>
        <fullName evidence="1">Uncharacterized protein</fullName>
    </submittedName>
</protein>
<dbReference type="AlphaFoldDB" id="A0A2N3HY46"/>
<evidence type="ECO:0000313" key="1">
    <source>
        <dbReference type="EMBL" id="PKQ62979.1"/>
    </source>
</evidence>